<feature type="region of interest" description="Disordered" evidence="15">
    <location>
        <begin position="1356"/>
        <end position="1436"/>
    </location>
</feature>
<feature type="compositionally biased region" description="Polar residues" evidence="15">
    <location>
        <begin position="1666"/>
        <end position="1707"/>
    </location>
</feature>
<evidence type="ECO:0000256" key="10">
    <source>
        <dbReference type="ARBA" id="ARBA00069016"/>
    </source>
</evidence>
<dbReference type="InterPro" id="IPR011009">
    <property type="entry name" value="Kinase-like_dom_sf"/>
</dbReference>
<evidence type="ECO:0000313" key="17">
    <source>
        <dbReference type="EMBL" id="KAL3841916.1"/>
    </source>
</evidence>
<feature type="compositionally biased region" description="Polar residues" evidence="15">
    <location>
        <begin position="1894"/>
        <end position="1904"/>
    </location>
</feature>
<feature type="domain" description="Protein kinase" evidence="16">
    <location>
        <begin position="2244"/>
        <end position="2507"/>
    </location>
</feature>
<gene>
    <name evidence="17" type="ORF">ACJMK2_020005</name>
</gene>
<dbReference type="EC" id="2.7.11.1" evidence="2"/>
<evidence type="ECO:0000259" key="16">
    <source>
        <dbReference type="PROSITE" id="PS50011"/>
    </source>
</evidence>
<feature type="compositionally biased region" description="Polar residues" evidence="15">
    <location>
        <begin position="1769"/>
        <end position="1787"/>
    </location>
</feature>
<feature type="non-terminal residue" evidence="17">
    <location>
        <position position="1"/>
    </location>
</feature>
<dbReference type="Pfam" id="PF12796">
    <property type="entry name" value="Ank_2"/>
    <property type="match status" value="1"/>
</dbReference>
<proteinExistence type="inferred from homology"/>
<dbReference type="SUPFAM" id="SSF48403">
    <property type="entry name" value="Ankyrin repeat"/>
    <property type="match status" value="1"/>
</dbReference>
<organism evidence="17 18">
    <name type="scientific">Sinanodonta woodiana</name>
    <name type="common">Chinese pond mussel</name>
    <name type="synonym">Anodonta woodiana</name>
    <dbReference type="NCBI Taxonomy" id="1069815"/>
    <lineage>
        <taxon>Eukaryota</taxon>
        <taxon>Metazoa</taxon>
        <taxon>Spiralia</taxon>
        <taxon>Lophotrochozoa</taxon>
        <taxon>Mollusca</taxon>
        <taxon>Bivalvia</taxon>
        <taxon>Autobranchia</taxon>
        <taxon>Heteroconchia</taxon>
        <taxon>Palaeoheterodonta</taxon>
        <taxon>Unionida</taxon>
        <taxon>Unionoidea</taxon>
        <taxon>Unionidae</taxon>
        <taxon>Unioninae</taxon>
        <taxon>Sinanodonta</taxon>
    </lineage>
</organism>
<keyword evidence="5 13" id="KW-0547">Nucleotide-binding</keyword>
<comment type="catalytic activity">
    <reaction evidence="8">
        <text>L-threonyl-[protein] + ATP = O-phospho-L-threonyl-[protein] + ADP + H(+)</text>
        <dbReference type="Rhea" id="RHEA:46608"/>
        <dbReference type="Rhea" id="RHEA-COMP:11060"/>
        <dbReference type="Rhea" id="RHEA-COMP:11605"/>
        <dbReference type="ChEBI" id="CHEBI:15378"/>
        <dbReference type="ChEBI" id="CHEBI:30013"/>
        <dbReference type="ChEBI" id="CHEBI:30616"/>
        <dbReference type="ChEBI" id="CHEBI:61977"/>
        <dbReference type="ChEBI" id="CHEBI:456216"/>
        <dbReference type="EC" id="2.7.11.1"/>
    </reaction>
</comment>
<feature type="compositionally biased region" description="Basic and acidic residues" evidence="15">
    <location>
        <begin position="2104"/>
        <end position="2113"/>
    </location>
</feature>
<feature type="compositionally biased region" description="Basic and acidic residues" evidence="15">
    <location>
        <begin position="1906"/>
        <end position="1930"/>
    </location>
</feature>
<evidence type="ECO:0000256" key="15">
    <source>
        <dbReference type="SAM" id="MobiDB-lite"/>
    </source>
</evidence>
<feature type="compositionally biased region" description="Basic and acidic residues" evidence="15">
    <location>
        <begin position="1196"/>
        <end position="1214"/>
    </location>
</feature>
<feature type="region of interest" description="Disordered" evidence="15">
    <location>
        <begin position="1662"/>
        <end position="1793"/>
    </location>
</feature>
<keyword evidence="18" id="KW-1185">Reference proteome</keyword>
<dbReference type="InterPro" id="IPR002110">
    <property type="entry name" value="Ankyrin_rpt"/>
</dbReference>
<evidence type="ECO:0000256" key="9">
    <source>
        <dbReference type="ARBA" id="ARBA00048679"/>
    </source>
</evidence>
<keyword evidence="6" id="KW-0418">Kinase</keyword>
<evidence type="ECO:0000256" key="14">
    <source>
        <dbReference type="SAM" id="Coils"/>
    </source>
</evidence>
<feature type="compositionally biased region" description="Low complexity" evidence="15">
    <location>
        <begin position="676"/>
        <end position="692"/>
    </location>
</feature>
<sequence length="2514" mass="274060">DGDYDRIENIFQRRSDVIFSIDVKDKRTGNTPLIWAAKRGHAKIVQLLLKHGADVTLRNYEGQTAVEIASPAIKTILLDSIGGATEASHRLLLQAAWQGNITVIKKLLRDNKVKDINCLNADGLTPLLLVTRDILLFERLAIQLNRAYNPVEVVDELLSHRADVHALDSDGKSCLHHASHSRAQIAKSIVQAIISGGPDMDCRDKRCFMPIHCASLSGNVQCIMALLEGGSNVNSRGFAGSTPLHITAYNNHDRATCVLLENGADVTLTDDRGLTAMDFAKSKKIRNILKVAWEEAATRKSTTSLGPVRAPSREDTRLSIEEKKRKGEVIFDGIPDNPFPSARGDGKNKYGKGLTRHLSLQEKANIAEEAMIKDVENGNFTPSPYVKNGVRRLGLVRGQHNKPTPLPRTSSRSMERLPAISPDRFGSDRNRQSPLSFNHNRDSPVSYGKQAKGATPGLDKGRRTSPLTVMETSLPITTVGEEFDNRMTPGPSPTPSRHSNRNHRRAGSDPASGSPNIGDIAGACDPYLTKRGRSVSVTSNPLTENPCEMTHLTLIRTPLEREMTLISMCSYRSESRMSTNTPSSPRIINIGQGMKSGQSPFIPAFITQNQSGLDPFSEFGFENVKVNSPELDDAHGNNPEQLKLAFENPVELLRSRSLLKEEFVLEESRPRDPFMHSSGSDTFSSSSSSHGSTPRETVNQSRLNAQRQSQITSQTKLNAQNRASAQTSKSTTGGRGIGMQVHNSMLKSTLPGTAASTSLRVPSSMEKVSCKPMVNKTGIMPTSGADIPQEQKLDVITVHSNLLDDNLTADACSRNKKDTQNKSVDKHNEQQKTEANDKNKSSKIASNSSVSVPLQIKSDKSSITQRASKDPWHVTPTKLITNVTASATSSKNNPSASSKMQTASVRMSDKLSETLNTATASQAGKSTKDICSNVGTSALTHERNSNRQNSSNSGLQTGFVSSATSSITGVDNSSMVKQNVANNSGGIKNTLGKSTGVKNPQVNKGSQSQFVQPGNKIGNQSMNADNVEGSKSVGHVKQLSKVFEQKMKNESGETSKASHSNVASKNSKVETIKKNDNPSEIDMVKYALNSSEVPTQNICNLNSSEGNISVVEGINLQLSLGVSKSASLQKSYNMNSTTMSAGTKQKNPKGKSASPPQIEISLAQGRNTLISPMTSAVTRSDVAKDKSSVSSASQKKSSEKEADSIRNNTTRKEGLGLPRSASMSTIQNSKSNDIAKDVDVNLQTSRMSSSDGAKDINAAAAAATNDDNSPRQFKYKPASAGKPPLVEIVPDGTPRIRKLRHEVVNPTVTTPVIVNPFEEFEHYRESEVYQTHDLKGKGIPATQFGFIVEKPIVERSKTQPSIKQRNIKSAKKSVPGKDRKPKSAGPSRQKSAKGRRRGTRSKEISTEDAVARPKSNKKGRRKKRLSSPDLSLSKQAEQSDVAIISGIGWHVATSCIDKSDAVVVRALDSSDSSDEECSVLNSSRRPSQNTLHLQIIKAGDSSSAVSSPRFLEVRGNTDGQTGLPIMEDDGFQPMNLDMTKNTAANSHKHMEIPPTNDNAFINELVSEDINNILAFLKEEQGQMNEEMDEENFVSPLGTDEHTAALLKEILIRKLTPIPEYPSATHTSTQLGLIPKTIAAIKNFEASVKEEDLNKLLGITPRGAESSHLSESSQCAKTVVNSKSNSQVYNTQSRNAKSRNNSVQSSGSVKRFPQSPVQSSGKEKGKVQRQNSGAKHSESEHQDPDNALNKADKKEDGTHSSRNEAPSCARKSTSGDHSSTRSLNSQNPHTEDKNRNLQQVELQAEQIKNSQAISELKSSFENLTVNQCGPVSDQTTTNETGMLLSNENQSSLRRSTSLKRKREASKRHSNVNVGTSIILSQTDPSTNNENEKASSDQITCTSSEPTPKPKQENDFPKLSTEPDKEHKKENLGDEDFTGKKTPRRERKFSETKVEDTEEDLDNVVDEILNSTFPSSSSVLKARQESPARALSSTLPKIDRNVLLRLNKRQEASPFHAKSSTVRVSESYEECGPIQETNPDFLKVIHAEKFDLGHKVKAMMNAGANESKVKGMVAADTEAKQLLKIMHSFKQMELYAGPGQGSSKGSRKETPRKDLSQQVQELQESSSSNHKLPSGRPSSAGAGSRMKSGRFTEIKDSQSRPAPHAQRSSSPTMPKDTGIKPKGDFRTSEPESMQGSEQFDVLAAAIRATTPDNETVYSCIDSFGRAGSACTSVSSTHSVTEETIQWKKGNILGKGAFGIVWCGLTSEGQLIAVKQIELNTTSKEKAKTEYEKVQEEVELLKTLHHKNIVGYLGTSLDEGESVVNIFMQFVPGGSIASILARFGALDEAVFRRYTKQMLDGVEYLHANDVIHRDIKGGNVMLMPNGIIKLIDFGCAKRLCINLSMGQSQILKSMKGTPYWMAPEVVNESGHGKKSDIWSIGCTVFEMATRKPPWADMNPMAAIFAIGSDKPTPQLPARFSLEARDFVNTCLTRNQSLRPTATELHQHPFIKRRSTKK</sequence>
<dbReference type="InterPro" id="IPR000719">
    <property type="entry name" value="Prot_kinase_dom"/>
</dbReference>
<feature type="compositionally biased region" description="Basic and acidic residues" evidence="15">
    <location>
        <begin position="813"/>
        <end position="840"/>
    </location>
</feature>
<accession>A0ABD3TZ01</accession>
<dbReference type="CDD" id="cd06631">
    <property type="entry name" value="STKc_YSK4"/>
    <property type="match status" value="1"/>
</dbReference>
<protein>
    <recommendedName>
        <fullName evidence="10">Mitogen-activated protein kinase kinase kinase 19</fullName>
        <ecNumber evidence="2">2.7.11.1</ecNumber>
    </recommendedName>
    <alternativeName>
        <fullName evidence="11">SPS1/STE20-related protein kinase YSK4</fullName>
    </alternativeName>
</protein>
<dbReference type="SMART" id="SM00220">
    <property type="entry name" value="S_TKc"/>
    <property type="match status" value="1"/>
</dbReference>
<dbReference type="Pfam" id="PF00069">
    <property type="entry name" value="Pkinase"/>
    <property type="match status" value="1"/>
</dbReference>
<dbReference type="GO" id="GO:0035556">
    <property type="term" value="P:intracellular signal transduction"/>
    <property type="evidence" value="ECO:0007669"/>
    <property type="project" value="UniProtKB-ARBA"/>
</dbReference>
<keyword evidence="14" id="KW-0175">Coiled coil</keyword>
<dbReference type="InterPro" id="IPR017441">
    <property type="entry name" value="Protein_kinase_ATP_BS"/>
</dbReference>
<evidence type="ECO:0000256" key="8">
    <source>
        <dbReference type="ARBA" id="ARBA00047899"/>
    </source>
</evidence>
<feature type="compositionally biased region" description="Basic and acidic residues" evidence="15">
    <location>
        <begin position="1400"/>
        <end position="1411"/>
    </location>
</feature>
<dbReference type="InterPro" id="IPR036770">
    <property type="entry name" value="Ankyrin_rpt-contain_sf"/>
</dbReference>
<dbReference type="PANTHER" id="PTHR11584">
    <property type="entry name" value="SERINE/THREONINE PROTEIN KINASE"/>
    <property type="match status" value="1"/>
</dbReference>
<comment type="caution">
    <text evidence="17">The sequence shown here is derived from an EMBL/GenBank/DDBJ whole genome shotgun (WGS) entry which is preliminary data.</text>
</comment>
<feature type="compositionally biased region" description="Polar residues" evidence="15">
    <location>
        <begin position="694"/>
        <end position="732"/>
    </location>
</feature>
<dbReference type="SUPFAM" id="SSF56112">
    <property type="entry name" value="Protein kinase-like (PK-like)"/>
    <property type="match status" value="1"/>
</dbReference>
<feature type="region of interest" description="Disordered" evidence="15">
    <location>
        <begin position="1137"/>
        <end position="1156"/>
    </location>
</feature>
<feature type="region of interest" description="Disordered" evidence="15">
    <location>
        <begin position="1260"/>
        <end position="1280"/>
    </location>
</feature>
<evidence type="ECO:0000256" key="6">
    <source>
        <dbReference type="ARBA" id="ARBA00022777"/>
    </source>
</evidence>
<feature type="compositionally biased region" description="Basic and acidic residues" evidence="15">
    <location>
        <begin position="2175"/>
        <end position="2187"/>
    </location>
</feature>
<evidence type="ECO:0000256" key="5">
    <source>
        <dbReference type="ARBA" id="ARBA00022741"/>
    </source>
</evidence>
<feature type="region of interest" description="Disordered" evidence="15">
    <location>
        <begin position="1047"/>
        <end position="1069"/>
    </location>
</feature>
<dbReference type="PROSITE" id="PS50011">
    <property type="entry name" value="PROTEIN_KINASE_DOM"/>
    <property type="match status" value="1"/>
</dbReference>
<keyword evidence="12" id="KW-0040">ANK repeat</keyword>
<feature type="compositionally biased region" description="Polar residues" evidence="15">
    <location>
        <begin position="878"/>
        <end position="905"/>
    </location>
</feature>
<name>A0ABD3TZ01_SINWO</name>
<feature type="binding site" evidence="13">
    <location>
        <position position="2272"/>
    </location>
    <ligand>
        <name>ATP</name>
        <dbReference type="ChEBI" id="CHEBI:30616"/>
    </ligand>
</feature>
<feature type="compositionally biased region" description="Polar residues" evidence="15">
    <location>
        <begin position="1825"/>
        <end position="1848"/>
    </location>
</feature>
<comment type="similarity">
    <text evidence="1">Belongs to the protein kinase superfamily. STE Ser/Thr protein kinase family. STE20 subfamily.</text>
</comment>
<dbReference type="GO" id="GO:0004674">
    <property type="term" value="F:protein serine/threonine kinase activity"/>
    <property type="evidence" value="ECO:0007669"/>
    <property type="project" value="UniProtKB-KW"/>
</dbReference>
<evidence type="ECO:0000256" key="13">
    <source>
        <dbReference type="PROSITE-ProRule" id="PRU10141"/>
    </source>
</evidence>
<feature type="region of interest" description="Disordered" evidence="15">
    <location>
        <begin position="979"/>
        <end position="1014"/>
    </location>
</feature>
<keyword evidence="4" id="KW-0808">Transferase</keyword>
<dbReference type="GO" id="GO:0005524">
    <property type="term" value="F:ATP binding"/>
    <property type="evidence" value="ECO:0007669"/>
    <property type="project" value="UniProtKB-UniRule"/>
</dbReference>
<evidence type="ECO:0000256" key="4">
    <source>
        <dbReference type="ARBA" id="ARBA00022679"/>
    </source>
</evidence>
<feature type="region of interest" description="Disordered" evidence="15">
    <location>
        <begin position="392"/>
        <end position="518"/>
    </location>
</feature>
<dbReference type="EMBL" id="JBJQND010000017">
    <property type="protein sequence ID" value="KAL3841916.1"/>
    <property type="molecule type" value="Genomic_DNA"/>
</dbReference>
<feature type="region of interest" description="Disordered" evidence="15">
    <location>
        <begin position="813"/>
        <end position="909"/>
    </location>
</feature>
<evidence type="ECO:0000256" key="11">
    <source>
        <dbReference type="ARBA" id="ARBA00080573"/>
    </source>
</evidence>
<feature type="region of interest" description="Disordered" evidence="15">
    <location>
        <begin position="2093"/>
        <end position="2194"/>
    </location>
</feature>
<feature type="compositionally biased region" description="Low complexity" evidence="15">
    <location>
        <begin position="842"/>
        <end position="851"/>
    </location>
</feature>
<evidence type="ECO:0000313" key="18">
    <source>
        <dbReference type="Proteomes" id="UP001634394"/>
    </source>
</evidence>
<feature type="compositionally biased region" description="Low complexity" evidence="15">
    <location>
        <begin position="2114"/>
        <end position="2143"/>
    </location>
</feature>
<dbReference type="PROSITE" id="PS00107">
    <property type="entry name" value="PROTEIN_KINASE_ATP"/>
    <property type="match status" value="1"/>
</dbReference>
<feature type="region of interest" description="Disordered" evidence="15">
    <location>
        <begin position="1825"/>
        <end position="1957"/>
    </location>
</feature>
<dbReference type="PROSITE" id="PS00108">
    <property type="entry name" value="PROTEIN_KINASE_ST"/>
    <property type="match status" value="1"/>
</dbReference>
<reference evidence="17 18" key="1">
    <citation type="submission" date="2024-11" db="EMBL/GenBank/DDBJ databases">
        <title>Chromosome-level genome assembly of the freshwater bivalve Anodonta woodiana.</title>
        <authorList>
            <person name="Chen X."/>
        </authorList>
    </citation>
    <scope>NUCLEOTIDE SEQUENCE [LARGE SCALE GENOMIC DNA]</scope>
    <source>
        <strain evidence="17">MN2024</strain>
        <tissue evidence="17">Gills</tissue>
    </source>
</reference>
<feature type="compositionally biased region" description="Polar residues" evidence="15">
    <location>
        <begin position="1869"/>
        <end position="1887"/>
    </location>
</feature>
<keyword evidence="7 13" id="KW-0067">ATP-binding</keyword>
<feature type="compositionally biased region" description="Basic residues" evidence="15">
    <location>
        <begin position="1855"/>
        <end position="1868"/>
    </location>
</feature>
<keyword evidence="3" id="KW-0723">Serine/threonine-protein kinase</keyword>
<dbReference type="FunFam" id="1.10.510.10:FF:000331">
    <property type="entry name" value="Mitogen-activated protein kinase kinase kinase 19"/>
    <property type="match status" value="1"/>
</dbReference>
<dbReference type="Gene3D" id="1.10.510.10">
    <property type="entry name" value="Transferase(Phosphotransferase) domain 1"/>
    <property type="match status" value="1"/>
</dbReference>
<feature type="repeat" description="ANK" evidence="12">
    <location>
        <begin position="28"/>
        <end position="60"/>
    </location>
</feature>
<comment type="catalytic activity">
    <reaction evidence="9">
        <text>L-seryl-[protein] + ATP = O-phospho-L-seryl-[protein] + ADP + H(+)</text>
        <dbReference type="Rhea" id="RHEA:17989"/>
        <dbReference type="Rhea" id="RHEA-COMP:9863"/>
        <dbReference type="Rhea" id="RHEA-COMP:11604"/>
        <dbReference type="ChEBI" id="CHEBI:15378"/>
        <dbReference type="ChEBI" id="CHEBI:29999"/>
        <dbReference type="ChEBI" id="CHEBI:30616"/>
        <dbReference type="ChEBI" id="CHEBI:83421"/>
        <dbReference type="ChEBI" id="CHEBI:456216"/>
        <dbReference type="EC" id="2.7.11.1"/>
    </reaction>
</comment>
<dbReference type="SMART" id="SM00248">
    <property type="entry name" value="ANK"/>
    <property type="match status" value="6"/>
</dbReference>
<feature type="region of interest" description="Disordered" evidence="15">
    <location>
        <begin position="669"/>
        <end position="739"/>
    </location>
</feature>
<feature type="compositionally biased region" description="Polar residues" evidence="15">
    <location>
        <begin position="465"/>
        <end position="476"/>
    </location>
</feature>
<evidence type="ECO:0000256" key="7">
    <source>
        <dbReference type="ARBA" id="ARBA00022840"/>
    </source>
</evidence>
<evidence type="ECO:0000256" key="1">
    <source>
        <dbReference type="ARBA" id="ARBA00008874"/>
    </source>
</evidence>
<feature type="compositionally biased region" description="Basic residues" evidence="15">
    <location>
        <begin position="1414"/>
        <end position="1425"/>
    </location>
</feature>
<dbReference type="PROSITE" id="PS50297">
    <property type="entry name" value="ANK_REP_REGION"/>
    <property type="match status" value="2"/>
</dbReference>
<dbReference type="Gene3D" id="1.25.40.20">
    <property type="entry name" value="Ankyrin repeat-containing domain"/>
    <property type="match status" value="3"/>
</dbReference>
<dbReference type="Pfam" id="PF00023">
    <property type="entry name" value="Ank"/>
    <property type="match status" value="1"/>
</dbReference>
<dbReference type="PANTHER" id="PTHR11584:SF369">
    <property type="entry name" value="MITOGEN-ACTIVATED PROTEIN KINASE KINASE KINASE 19-RELATED"/>
    <property type="match status" value="1"/>
</dbReference>
<evidence type="ECO:0000256" key="12">
    <source>
        <dbReference type="PROSITE-ProRule" id="PRU00023"/>
    </source>
</evidence>
<feature type="compositionally biased region" description="Polar residues" evidence="15">
    <location>
        <begin position="1054"/>
        <end position="1066"/>
    </location>
</feature>
<dbReference type="PROSITE" id="PS50088">
    <property type="entry name" value="ANK_REPEAT"/>
    <property type="match status" value="2"/>
</dbReference>
<evidence type="ECO:0000256" key="2">
    <source>
        <dbReference type="ARBA" id="ARBA00012513"/>
    </source>
</evidence>
<evidence type="ECO:0000256" key="3">
    <source>
        <dbReference type="ARBA" id="ARBA00022527"/>
    </source>
</evidence>
<feature type="region of interest" description="Disordered" evidence="15">
    <location>
        <begin position="1170"/>
        <end position="1232"/>
    </location>
</feature>
<feature type="compositionally biased region" description="Polar residues" evidence="15">
    <location>
        <begin position="1221"/>
        <end position="1232"/>
    </location>
</feature>
<feature type="compositionally biased region" description="Basic and acidic residues" evidence="15">
    <location>
        <begin position="1734"/>
        <end position="1761"/>
    </location>
</feature>
<feature type="coiled-coil region" evidence="14">
    <location>
        <begin position="2274"/>
        <end position="2301"/>
    </location>
</feature>
<feature type="compositionally biased region" description="Basic residues" evidence="15">
    <location>
        <begin position="1390"/>
        <end position="1399"/>
    </location>
</feature>
<feature type="repeat" description="ANK" evidence="12">
    <location>
        <begin position="239"/>
        <end position="271"/>
    </location>
</feature>
<dbReference type="InterPro" id="IPR008271">
    <property type="entry name" value="Ser/Thr_kinase_AS"/>
</dbReference>
<dbReference type="Proteomes" id="UP001634394">
    <property type="component" value="Unassembled WGS sequence"/>
</dbReference>